<dbReference type="EMBL" id="DAKRPA010000250">
    <property type="protein sequence ID" value="DAZ94431.1"/>
    <property type="molecule type" value="Genomic_DNA"/>
</dbReference>
<accession>A0AAV2YLR7</accession>
<organism evidence="1 2">
    <name type="scientific">Lagenidium giganteum</name>
    <dbReference type="NCBI Taxonomy" id="4803"/>
    <lineage>
        <taxon>Eukaryota</taxon>
        <taxon>Sar</taxon>
        <taxon>Stramenopiles</taxon>
        <taxon>Oomycota</taxon>
        <taxon>Peronosporomycetes</taxon>
        <taxon>Pythiales</taxon>
        <taxon>Pythiaceae</taxon>
    </lineage>
</organism>
<proteinExistence type="predicted"/>
<evidence type="ECO:0000313" key="1">
    <source>
        <dbReference type="EMBL" id="DAZ94431.1"/>
    </source>
</evidence>
<keyword evidence="2" id="KW-1185">Reference proteome</keyword>
<sequence length="50" mass="5417">MPGHPEDSLRALLSHLPALIVSPCSQQWTRLALSLGTARLENSISTSFTL</sequence>
<dbReference type="AlphaFoldDB" id="A0AAV2YLR7"/>
<evidence type="ECO:0000313" key="2">
    <source>
        <dbReference type="Proteomes" id="UP001146120"/>
    </source>
</evidence>
<protein>
    <submittedName>
        <fullName evidence="1">Uncharacterized protein</fullName>
    </submittedName>
</protein>
<name>A0AAV2YLR7_9STRA</name>
<reference evidence="1" key="1">
    <citation type="submission" date="2022-11" db="EMBL/GenBank/DDBJ databases">
        <authorList>
            <person name="Morgan W.R."/>
            <person name="Tartar A."/>
        </authorList>
    </citation>
    <scope>NUCLEOTIDE SEQUENCE</scope>
    <source>
        <strain evidence="1">ARSEF 373</strain>
    </source>
</reference>
<dbReference type="Proteomes" id="UP001146120">
    <property type="component" value="Unassembled WGS sequence"/>
</dbReference>
<reference evidence="1" key="2">
    <citation type="journal article" date="2023" name="Microbiol Resour">
        <title>Decontamination and Annotation of the Draft Genome Sequence of the Oomycete Lagenidium giganteum ARSEF 373.</title>
        <authorList>
            <person name="Morgan W.R."/>
            <person name="Tartar A."/>
        </authorList>
    </citation>
    <scope>NUCLEOTIDE SEQUENCE</scope>
    <source>
        <strain evidence="1">ARSEF 373</strain>
    </source>
</reference>
<comment type="caution">
    <text evidence="1">The sequence shown here is derived from an EMBL/GenBank/DDBJ whole genome shotgun (WGS) entry which is preliminary data.</text>
</comment>
<gene>
    <name evidence="1" type="ORF">N0F65_002749</name>
</gene>